<evidence type="ECO:0000256" key="6">
    <source>
        <dbReference type="ARBA" id="ARBA00022837"/>
    </source>
</evidence>
<evidence type="ECO:0000256" key="3">
    <source>
        <dbReference type="ARBA" id="ARBA00022723"/>
    </source>
</evidence>
<dbReference type="RefSeq" id="WP_145072268.1">
    <property type="nucleotide sequence ID" value="NZ_JACIIY010000005.1"/>
</dbReference>
<evidence type="ECO:0000256" key="9">
    <source>
        <dbReference type="SAM" id="SignalP"/>
    </source>
</evidence>
<dbReference type="SUPFAM" id="SSF53474">
    <property type="entry name" value="alpha/beta-Hydrolases"/>
    <property type="match status" value="1"/>
</dbReference>
<evidence type="ECO:0000256" key="7">
    <source>
        <dbReference type="ARBA" id="ARBA00023157"/>
    </source>
</evidence>
<organism evidence="10 11">
    <name type="scientific">Sphingobium wenxiniae (strain DSM 21828 / CGMCC 1.7748 / JZ-1)</name>
    <dbReference type="NCBI Taxonomy" id="595605"/>
    <lineage>
        <taxon>Bacteria</taxon>
        <taxon>Pseudomonadati</taxon>
        <taxon>Pseudomonadota</taxon>
        <taxon>Alphaproteobacteria</taxon>
        <taxon>Sphingomonadales</taxon>
        <taxon>Sphingomonadaceae</taxon>
        <taxon>Sphingobium</taxon>
    </lineage>
</organism>
<dbReference type="PANTHER" id="PTHR33938">
    <property type="entry name" value="FERULOYL ESTERASE B-RELATED"/>
    <property type="match status" value="1"/>
</dbReference>
<keyword evidence="3" id="KW-0479">Metal-binding</keyword>
<evidence type="ECO:0000313" key="11">
    <source>
        <dbReference type="Proteomes" id="UP000316624"/>
    </source>
</evidence>
<dbReference type="Pfam" id="PF07519">
    <property type="entry name" value="Tannase"/>
    <property type="match status" value="1"/>
</dbReference>
<dbReference type="AlphaFoldDB" id="A0A562KL60"/>
<keyword evidence="7" id="KW-1015">Disulfide bond</keyword>
<dbReference type="GO" id="GO:0046872">
    <property type="term" value="F:metal ion binding"/>
    <property type="evidence" value="ECO:0007669"/>
    <property type="project" value="UniProtKB-KW"/>
</dbReference>
<accession>A0A562KL60</accession>
<dbReference type="InterPro" id="IPR011118">
    <property type="entry name" value="Tannase/feruloyl_esterase"/>
</dbReference>
<evidence type="ECO:0000256" key="4">
    <source>
        <dbReference type="ARBA" id="ARBA00022729"/>
    </source>
</evidence>
<feature type="region of interest" description="Disordered" evidence="8">
    <location>
        <begin position="490"/>
        <end position="514"/>
    </location>
</feature>
<keyword evidence="4 9" id="KW-0732">Signal</keyword>
<comment type="caution">
    <text evidence="10">The sequence shown here is derived from an EMBL/GenBank/DDBJ whole genome shotgun (WGS) entry which is preliminary data.</text>
</comment>
<gene>
    <name evidence="10" type="ORF">IQ35_01184</name>
</gene>
<feature type="signal peptide" evidence="9">
    <location>
        <begin position="1"/>
        <end position="21"/>
    </location>
</feature>
<comment type="similarity">
    <text evidence="1">Belongs to the tannase family.</text>
</comment>
<evidence type="ECO:0000256" key="5">
    <source>
        <dbReference type="ARBA" id="ARBA00022801"/>
    </source>
</evidence>
<keyword evidence="6" id="KW-0106">Calcium</keyword>
<dbReference type="EMBL" id="VLKK01000003">
    <property type="protein sequence ID" value="TWH96094.1"/>
    <property type="molecule type" value="Genomic_DNA"/>
</dbReference>
<dbReference type="Proteomes" id="UP000316624">
    <property type="component" value="Unassembled WGS sequence"/>
</dbReference>
<evidence type="ECO:0000256" key="1">
    <source>
        <dbReference type="ARBA" id="ARBA00006249"/>
    </source>
</evidence>
<dbReference type="PANTHER" id="PTHR33938:SF15">
    <property type="entry name" value="FERULOYL ESTERASE B-RELATED"/>
    <property type="match status" value="1"/>
</dbReference>
<evidence type="ECO:0000313" key="10">
    <source>
        <dbReference type="EMBL" id="TWH96094.1"/>
    </source>
</evidence>
<proteinExistence type="inferred from homology"/>
<keyword evidence="5" id="KW-0378">Hydrolase</keyword>
<feature type="chain" id="PRO_5021759363" evidence="9">
    <location>
        <begin position="22"/>
        <end position="558"/>
    </location>
</feature>
<name>A0A562KL60_SPHWJ</name>
<sequence length="558" mass="59388">MNRRQLLGSATIMAASFTLTAAAPVPGPADAPRTYDAPAGKCTVAVIQAMVAADTVIESAAPTAAPVPHCRIDGYVTTTDPGPNKVRFRLQLPDKGFNGRFIMAGLGGAAGYVPTDMQIPNGNAILAGFAMAGTDTGHSGEMLDWSFIRDNPAQSVDYVHRGGHVSTVAMQKITRDYYAVQKLYRYHSGCSGGGRMGVQAAERHPEDYDGILIGAPGRSTATMLMFMWATKQMAREPGAWLSPAKLGLIEQKVTAQCDALDGAKDSIVQQPGKCHFKPEVLQCKGADGPDCLTAPEIRTFKAIAEGPKYPDGTRITGGMPITNTAAGWMSFLGATPPPWPDSISLKDMARTNAATIMGHVMSKAYFGPDFDYFRDFDFNNQKQFDAWWAAADRTGFGRPSTADLSGVERANTKIIWWHGVSDAGPTLDTTLGYFRDAQKSLGGSAARLDKVAKLYEVPGMLHCGSGTGPDDVPDQLLQTLIAWTEKGVRPGPVVTGRGPSRAHPIFADKNGPTTSGVLIPTSKGADRDFLLCPAPQVARFNGKAGGENDAANWSCVKS</sequence>
<keyword evidence="11" id="KW-1185">Reference proteome</keyword>
<keyword evidence="2" id="KW-0719">Serine esterase</keyword>
<evidence type="ECO:0000256" key="2">
    <source>
        <dbReference type="ARBA" id="ARBA00022487"/>
    </source>
</evidence>
<protein>
    <submittedName>
        <fullName evidence="10">Feruloyl esterase</fullName>
    </submittedName>
</protein>
<dbReference type="InterPro" id="IPR029058">
    <property type="entry name" value="AB_hydrolase_fold"/>
</dbReference>
<evidence type="ECO:0000256" key="8">
    <source>
        <dbReference type="SAM" id="MobiDB-lite"/>
    </source>
</evidence>
<feature type="compositionally biased region" description="Low complexity" evidence="8">
    <location>
        <begin position="490"/>
        <end position="501"/>
    </location>
</feature>
<dbReference type="GO" id="GO:0052689">
    <property type="term" value="F:carboxylic ester hydrolase activity"/>
    <property type="evidence" value="ECO:0007669"/>
    <property type="project" value="UniProtKB-KW"/>
</dbReference>
<reference evidence="10 11" key="1">
    <citation type="journal article" date="2015" name="Stand. Genomic Sci.">
        <title>Genomic Encyclopedia of Bacterial and Archaeal Type Strains, Phase III: the genomes of soil and plant-associated and newly described type strains.</title>
        <authorList>
            <person name="Whitman W.B."/>
            <person name="Woyke T."/>
            <person name="Klenk H.P."/>
            <person name="Zhou Y."/>
            <person name="Lilburn T.G."/>
            <person name="Beck B.J."/>
            <person name="De Vos P."/>
            <person name="Vandamme P."/>
            <person name="Eisen J.A."/>
            <person name="Garrity G."/>
            <person name="Hugenholtz P."/>
            <person name="Kyrpides N.C."/>
        </authorList>
    </citation>
    <scope>NUCLEOTIDE SEQUENCE [LARGE SCALE GENOMIC DNA]</scope>
    <source>
        <strain evidence="10 11">CGMCC 1.7748</strain>
    </source>
</reference>